<dbReference type="InterPro" id="IPR003807">
    <property type="entry name" value="DUF202"/>
</dbReference>
<dbReference type="Pfam" id="PF02656">
    <property type="entry name" value="DUF202"/>
    <property type="match status" value="1"/>
</dbReference>
<keyword evidence="9" id="KW-1185">Reference proteome</keyword>
<name>A0ABY4MRT0_9MICO</name>
<comment type="subcellular location">
    <subcellularLocation>
        <location evidence="1">Cell membrane</location>
        <topology evidence="1">Multi-pass membrane protein</topology>
    </subcellularLocation>
</comment>
<reference evidence="8" key="1">
    <citation type="submission" date="2021-11" db="EMBL/GenBank/DDBJ databases">
        <authorList>
            <person name="Li G."/>
            <person name="Jia Q."/>
            <person name="Yang F."/>
            <person name="Zhang C."/>
            <person name="Singh A."/>
            <person name="Lorenz A.J."/>
            <person name="Jackson-Ziems T."/>
            <person name="Vidaver A."/>
            <person name="Alfano J.R."/>
        </authorList>
    </citation>
    <scope>NUCLEOTIDE SEQUENCE</scope>
    <source>
        <strain evidence="8">CNK-2</strain>
    </source>
</reference>
<evidence type="ECO:0000256" key="1">
    <source>
        <dbReference type="ARBA" id="ARBA00004651"/>
    </source>
</evidence>
<feature type="transmembrane region" description="Helical" evidence="6">
    <location>
        <begin position="38"/>
        <end position="62"/>
    </location>
</feature>
<evidence type="ECO:0000313" key="9">
    <source>
        <dbReference type="Proteomes" id="UP001056208"/>
    </source>
</evidence>
<keyword evidence="3 6" id="KW-0812">Transmembrane</keyword>
<dbReference type="EMBL" id="CP086345">
    <property type="protein sequence ID" value="UQB04896.1"/>
    <property type="molecule type" value="Genomic_DNA"/>
</dbReference>
<feature type="transmembrane region" description="Helical" evidence="6">
    <location>
        <begin position="102"/>
        <end position="127"/>
    </location>
</feature>
<dbReference type="RefSeq" id="WP_045929337.1">
    <property type="nucleotide sequence ID" value="NZ_CP033722.2"/>
</dbReference>
<feature type="domain" description="DUF202" evidence="7">
    <location>
        <begin position="29"/>
        <end position="95"/>
    </location>
</feature>
<evidence type="ECO:0000256" key="3">
    <source>
        <dbReference type="ARBA" id="ARBA00022692"/>
    </source>
</evidence>
<dbReference type="InterPro" id="IPR052053">
    <property type="entry name" value="IM_YidH-like"/>
</dbReference>
<proteinExistence type="predicted"/>
<feature type="transmembrane region" description="Helical" evidence="6">
    <location>
        <begin position="68"/>
        <end position="90"/>
    </location>
</feature>
<dbReference type="PANTHER" id="PTHR34187:SF2">
    <property type="entry name" value="DUF202 DOMAIN-CONTAINING PROTEIN"/>
    <property type="match status" value="1"/>
</dbReference>
<dbReference type="PANTHER" id="PTHR34187">
    <property type="entry name" value="FGR18P"/>
    <property type="match status" value="1"/>
</dbReference>
<evidence type="ECO:0000256" key="4">
    <source>
        <dbReference type="ARBA" id="ARBA00022989"/>
    </source>
</evidence>
<accession>A0ABY4MRT0</accession>
<evidence type="ECO:0000259" key="7">
    <source>
        <dbReference type="Pfam" id="PF02656"/>
    </source>
</evidence>
<evidence type="ECO:0000313" key="8">
    <source>
        <dbReference type="EMBL" id="UQB04896.1"/>
    </source>
</evidence>
<protein>
    <submittedName>
        <fullName evidence="8">DUF202 domain-containing protein</fullName>
    </submittedName>
</protein>
<evidence type="ECO:0000256" key="5">
    <source>
        <dbReference type="ARBA" id="ARBA00023136"/>
    </source>
</evidence>
<evidence type="ECO:0000256" key="2">
    <source>
        <dbReference type="ARBA" id="ARBA00022475"/>
    </source>
</evidence>
<evidence type="ECO:0000256" key="6">
    <source>
        <dbReference type="SAM" id="Phobius"/>
    </source>
</evidence>
<dbReference type="Proteomes" id="UP001056208">
    <property type="component" value="Chromosome"/>
</dbReference>
<organism evidence="8 9">
    <name type="scientific">Clavibacter nebraskensis</name>
    <dbReference type="NCBI Taxonomy" id="31963"/>
    <lineage>
        <taxon>Bacteria</taxon>
        <taxon>Bacillati</taxon>
        <taxon>Actinomycetota</taxon>
        <taxon>Actinomycetes</taxon>
        <taxon>Micrococcales</taxon>
        <taxon>Microbacteriaceae</taxon>
        <taxon>Clavibacter</taxon>
    </lineage>
</organism>
<gene>
    <name evidence="8" type="ORF">LIV34_002789</name>
</gene>
<sequence>MTAPDPGSPPGDRRFPRSVYRAGAEPDVRFTLANERTFLAWIRTSLALIAGGVALEALGLGLQPGFRLAASIVLIVTGIAAPAQAWVGWMRTERALRRDRPLPSAALSLPLGIAVVAAGALVLLGVLTA</sequence>
<keyword evidence="4 6" id="KW-1133">Transmembrane helix</keyword>
<keyword evidence="2" id="KW-1003">Cell membrane</keyword>
<keyword evidence="5 6" id="KW-0472">Membrane</keyword>